<name>A0A1H3S906_9FIRM</name>
<gene>
    <name evidence="18" type="ORF">SAMN05660462_02789</name>
</gene>
<dbReference type="STRING" id="415015.SAMN05660462_02789"/>
<keyword evidence="5 18" id="KW-0121">Carboxypeptidase</keyword>
<dbReference type="GO" id="GO:0006508">
    <property type="term" value="P:proteolysis"/>
    <property type="evidence" value="ECO:0007669"/>
    <property type="project" value="UniProtKB-KW"/>
</dbReference>
<evidence type="ECO:0000259" key="17">
    <source>
        <dbReference type="SMART" id="SM00936"/>
    </source>
</evidence>
<dbReference type="Proteomes" id="UP000198625">
    <property type="component" value="Unassembled WGS sequence"/>
</dbReference>
<comment type="function">
    <text evidence="1">Removes C-terminal D-alanyl residues from sugar-peptide cell wall precursors.</text>
</comment>
<comment type="pathway">
    <text evidence="2">Cell wall biogenesis; peptidoglycan biosynthesis.</text>
</comment>
<dbReference type="InterPro" id="IPR015956">
    <property type="entry name" value="Peniciliin-bd_prot_C_sf"/>
</dbReference>
<evidence type="ECO:0000256" key="1">
    <source>
        <dbReference type="ARBA" id="ARBA00003217"/>
    </source>
</evidence>
<protein>
    <recommendedName>
        <fullName evidence="4">serine-type D-Ala-D-Ala carboxypeptidase</fullName>
        <ecNumber evidence="4">3.4.16.4</ecNumber>
    </recommendedName>
</protein>
<dbReference type="EC" id="3.4.16.4" evidence="4"/>
<keyword evidence="6" id="KW-0645">Protease</keyword>
<reference evidence="18 19" key="1">
    <citation type="submission" date="2016-10" db="EMBL/GenBank/DDBJ databases">
        <authorList>
            <person name="de Groot N.N."/>
        </authorList>
    </citation>
    <scope>NUCLEOTIDE SEQUENCE [LARGE SCALE GENOMIC DNA]</scope>
    <source>
        <strain evidence="18 19">DSM 21650</strain>
    </source>
</reference>
<comment type="catalytic activity">
    <reaction evidence="12">
        <text>Preferential cleavage: (Ac)2-L-Lys-D-Ala-|-D-Ala. Also transpeptidation of peptidyl-alanyl moieties that are N-acyl substituents of D-alanine.</text>
        <dbReference type="EC" id="3.4.16.4"/>
    </reaction>
</comment>
<dbReference type="SUPFAM" id="SSF56601">
    <property type="entry name" value="beta-lactamase/transpeptidase-like"/>
    <property type="match status" value="1"/>
</dbReference>
<dbReference type="OrthoDB" id="9791132at2"/>
<dbReference type="InterPro" id="IPR012907">
    <property type="entry name" value="Peptidase_S11_C"/>
</dbReference>
<keyword evidence="16" id="KW-0472">Membrane</keyword>
<dbReference type="Gene3D" id="3.40.710.10">
    <property type="entry name" value="DD-peptidase/beta-lactamase superfamily"/>
    <property type="match status" value="1"/>
</dbReference>
<feature type="active site" description="Proton acceptor" evidence="13">
    <location>
        <position position="60"/>
    </location>
</feature>
<evidence type="ECO:0000256" key="9">
    <source>
        <dbReference type="ARBA" id="ARBA00022960"/>
    </source>
</evidence>
<evidence type="ECO:0000313" key="18">
    <source>
        <dbReference type="EMBL" id="SDZ34526.1"/>
    </source>
</evidence>
<dbReference type="SUPFAM" id="SSF69189">
    <property type="entry name" value="Penicillin-binding protein associated domain"/>
    <property type="match status" value="1"/>
</dbReference>
<feature type="transmembrane region" description="Helical" evidence="16">
    <location>
        <begin position="392"/>
        <end position="409"/>
    </location>
</feature>
<dbReference type="GO" id="GO:0008360">
    <property type="term" value="P:regulation of cell shape"/>
    <property type="evidence" value="ECO:0007669"/>
    <property type="project" value="UniProtKB-KW"/>
</dbReference>
<evidence type="ECO:0000256" key="4">
    <source>
        <dbReference type="ARBA" id="ARBA00012448"/>
    </source>
</evidence>
<evidence type="ECO:0000256" key="12">
    <source>
        <dbReference type="ARBA" id="ARBA00034000"/>
    </source>
</evidence>
<keyword evidence="8" id="KW-0378">Hydrolase</keyword>
<dbReference type="InterPro" id="IPR012338">
    <property type="entry name" value="Beta-lactam/transpept-like"/>
</dbReference>
<evidence type="ECO:0000256" key="10">
    <source>
        <dbReference type="ARBA" id="ARBA00022984"/>
    </source>
</evidence>
<feature type="active site" description="Acyl-ester intermediate" evidence="13">
    <location>
        <position position="57"/>
    </location>
</feature>
<evidence type="ECO:0000256" key="8">
    <source>
        <dbReference type="ARBA" id="ARBA00022801"/>
    </source>
</evidence>
<dbReference type="AlphaFoldDB" id="A0A1H3S906"/>
<dbReference type="GO" id="GO:0009002">
    <property type="term" value="F:serine-type D-Ala-D-Ala carboxypeptidase activity"/>
    <property type="evidence" value="ECO:0007669"/>
    <property type="project" value="UniProtKB-EC"/>
</dbReference>
<keyword evidence="19" id="KW-1185">Reference proteome</keyword>
<evidence type="ECO:0000313" key="19">
    <source>
        <dbReference type="Proteomes" id="UP000198625"/>
    </source>
</evidence>
<dbReference type="PRINTS" id="PR00725">
    <property type="entry name" value="DADACBPTASE1"/>
</dbReference>
<dbReference type="GO" id="GO:0009252">
    <property type="term" value="P:peptidoglycan biosynthetic process"/>
    <property type="evidence" value="ECO:0007669"/>
    <property type="project" value="UniProtKB-UniPathway"/>
</dbReference>
<evidence type="ECO:0000256" key="11">
    <source>
        <dbReference type="ARBA" id="ARBA00023316"/>
    </source>
</evidence>
<keyword evidence="10" id="KW-0573">Peptidoglycan synthesis</keyword>
<keyword evidence="16" id="KW-1133">Transmembrane helix</keyword>
<evidence type="ECO:0000256" key="3">
    <source>
        <dbReference type="ARBA" id="ARBA00007164"/>
    </source>
</evidence>
<keyword evidence="16" id="KW-0812">Transmembrane</keyword>
<dbReference type="InterPro" id="IPR001967">
    <property type="entry name" value="Peptidase_S11_N"/>
</dbReference>
<evidence type="ECO:0000256" key="6">
    <source>
        <dbReference type="ARBA" id="ARBA00022670"/>
    </source>
</evidence>
<dbReference type="RefSeq" id="WP_091732589.1">
    <property type="nucleotide sequence ID" value="NZ_FNQE01000039.1"/>
</dbReference>
<dbReference type="InterPro" id="IPR037167">
    <property type="entry name" value="Peptidase_S11_C_sf"/>
</dbReference>
<organism evidence="18 19">
    <name type="scientific">Proteiniborus ethanoligenes</name>
    <dbReference type="NCBI Taxonomy" id="415015"/>
    <lineage>
        <taxon>Bacteria</taxon>
        <taxon>Bacillati</taxon>
        <taxon>Bacillota</taxon>
        <taxon>Clostridia</taxon>
        <taxon>Eubacteriales</taxon>
        <taxon>Proteiniborus</taxon>
    </lineage>
</organism>
<feature type="active site" evidence="13">
    <location>
        <position position="113"/>
    </location>
</feature>
<sequence>MKKIILFFLLIFFIFNAETLASSYEPDISAEAAILIDADTGMILFEKNANQSMFPASTTKILTGIIAIEKGSLEKKIVVDKATPYEINGSHIALEPDEVLTMKDLIYATLIESANDAATVIGKDISGSTEEFAKLMNSRAKEMGAKNTNFTNANGLPDDNHTTTAYDLAMIAKYAMQNELFRDIVSNYLYTIEPTNKKTDFRYLRSSNKLLYSTEKINVNGNSVPIKYEGANGIKTGYTVQAQSCLVASAHRNGQNLISVVLKANGNNVYIDTHKLLNYGFDNFSNVKVAFKNEFIDNIDVENGDKPFVTGIVGSDLFNLIPKGKEAQVKKNIILPQKISAPVNKGQVIGRIELTLDNKIIGTCNIVSAMEVNQKAAFEVVNIEGSSILKKWWFWLIFLFIVWRTYIELKRRKIKKRRRQSYLYSKF</sequence>
<dbReference type="GO" id="GO:0071555">
    <property type="term" value="P:cell wall organization"/>
    <property type="evidence" value="ECO:0007669"/>
    <property type="project" value="UniProtKB-KW"/>
</dbReference>
<dbReference type="Pfam" id="PF00768">
    <property type="entry name" value="Peptidase_S11"/>
    <property type="match status" value="1"/>
</dbReference>
<evidence type="ECO:0000256" key="13">
    <source>
        <dbReference type="PIRSR" id="PIRSR618044-1"/>
    </source>
</evidence>
<dbReference type="EMBL" id="FNQE01000039">
    <property type="protein sequence ID" value="SDZ34526.1"/>
    <property type="molecule type" value="Genomic_DNA"/>
</dbReference>
<evidence type="ECO:0000256" key="16">
    <source>
        <dbReference type="SAM" id="Phobius"/>
    </source>
</evidence>
<evidence type="ECO:0000256" key="15">
    <source>
        <dbReference type="RuleBase" id="RU004016"/>
    </source>
</evidence>
<accession>A0A1H3S906</accession>
<keyword evidence="7" id="KW-0732">Signal</keyword>
<keyword evidence="11" id="KW-0961">Cell wall biogenesis/degradation</keyword>
<dbReference type="UniPathway" id="UPA00219"/>
<keyword evidence="9" id="KW-0133">Cell shape</keyword>
<dbReference type="SMART" id="SM00936">
    <property type="entry name" value="PBP5_C"/>
    <property type="match status" value="1"/>
</dbReference>
<evidence type="ECO:0000256" key="2">
    <source>
        <dbReference type="ARBA" id="ARBA00004752"/>
    </source>
</evidence>
<dbReference type="Gene3D" id="2.60.410.10">
    <property type="entry name" value="D-Ala-D-Ala carboxypeptidase, C-terminal domain"/>
    <property type="match status" value="1"/>
</dbReference>
<evidence type="ECO:0000256" key="7">
    <source>
        <dbReference type="ARBA" id="ARBA00022729"/>
    </source>
</evidence>
<comment type="similarity">
    <text evidence="3 15">Belongs to the peptidase S11 family.</text>
</comment>
<dbReference type="Pfam" id="PF07943">
    <property type="entry name" value="PBP5_C"/>
    <property type="match status" value="1"/>
</dbReference>
<feature type="binding site" evidence="14">
    <location>
        <position position="235"/>
    </location>
    <ligand>
        <name>substrate</name>
    </ligand>
</feature>
<dbReference type="PANTHER" id="PTHR21581:SF6">
    <property type="entry name" value="TRAFFICKING PROTEIN PARTICLE COMPLEX SUBUNIT 12"/>
    <property type="match status" value="1"/>
</dbReference>
<proteinExistence type="inferred from homology"/>
<evidence type="ECO:0000256" key="5">
    <source>
        <dbReference type="ARBA" id="ARBA00022645"/>
    </source>
</evidence>
<dbReference type="InterPro" id="IPR018044">
    <property type="entry name" value="Peptidase_S11"/>
</dbReference>
<dbReference type="PANTHER" id="PTHR21581">
    <property type="entry name" value="D-ALANYL-D-ALANINE CARBOXYPEPTIDASE"/>
    <property type="match status" value="1"/>
</dbReference>
<evidence type="ECO:0000256" key="14">
    <source>
        <dbReference type="PIRSR" id="PIRSR618044-2"/>
    </source>
</evidence>
<feature type="domain" description="Peptidase S11 D-Ala-D-Ala carboxypeptidase A C-terminal" evidence="17">
    <location>
        <begin position="284"/>
        <end position="374"/>
    </location>
</feature>